<reference evidence="1 2" key="2">
    <citation type="submission" date="2019-01" db="EMBL/GenBank/DDBJ databases">
        <title>Hymenobacter humicola sp. nov., isolated from soils in Antarctica.</title>
        <authorList>
            <person name="Sedlacek I."/>
            <person name="Holochova P."/>
            <person name="Kralova S."/>
            <person name="Pantucek R."/>
            <person name="Stankova E."/>
            <person name="Vrbovska V."/>
            <person name="Kristofova L."/>
            <person name="Svec P."/>
            <person name="Busse H.-J."/>
        </authorList>
    </citation>
    <scope>NUCLEOTIDE SEQUENCE [LARGE SCALE GENOMIC DNA]</scope>
    <source>
        <strain evidence="1 2">CCM 8852</strain>
    </source>
</reference>
<name>A0A418R7W2_9BACT</name>
<dbReference type="EMBL" id="QYCN01000003">
    <property type="protein sequence ID" value="RIY13452.1"/>
    <property type="molecule type" value="Genomic_DNA"/>
</dbReference>
<gene>
    <name evidence="1" type="ORF">D0T11_03170</name>
</gene>
<evidence type="ECO:0000313" key="1">
    <source>
        <dbReference type="EMBL" id="RIY13452.1"/>
    </source>
</evidence>
<organism evidence="1 2">
    <name type="scientific">Hymenobacter rubripertinctus</name>
    <dbReference type="NCBI Taxonomy" id="2029981"/>
    <lineage>
        <taxon>Bacteria</taxon>
        <taxon>Pseudomonadati</taxon>
        <taxon>Bacteroidota</taxon>
        <taxon>Cytophagia</taxon>
        <taxon>Cytophagales</taxon>
        <taxon>Hymenobacteraceae</taxon>
        <taxon>Hymenobacter</taxon>
    </lineage>
</organism>
<protein>
    <submittedName>
        <fullName evidence="1">Uncharacterized protein</fullName>
    </submittedName>
</protein>
<proteinExistence type="predicted"/>
<dbReference type="AlphaFoldDB" id="A0A418R7W2"/>
<evidence type="ECO:0000313" key="2">
    <source>
        <dbReference type="Proteomes" id="UP000284250"/>
    </source>
</evidence>
<dbReference type="Proteomes" id="UP000284250">
    <property type="component" value="Unassembled WGS sequence"/>
</dbReference>
<comment type="caution">
    <text evidence="1">The sequence shown here is derived from an EMBL/GenBank/DDBJ whole genome shotgun (WGS) entry which is preliminary data.</text>
</comment>
<keyword evidence="2" id="KW-1185">Reference proteome</keyword>
<reference evidence="1 2" key="1">
    <citation type="submission" date="2018-09" db="EMBL/GenBank/DDBJ databases">
        <authorList>
            <person name="Zeman M."/>
            <person name="Pardy F."/>
        </authorList>
    </citation>
    <scope>NUCLEOTIDE SEQUENCE [LARGE SCALE GENOMIC DNA]</scope>
    <source>
        <strain evidence="1 2">CCM 8852</strain>
    </source>
</reference>
<accession>A0A418R7W2</accession>
<sequence>MLRRGVRVVAHVLFQIALGLAYALRSVGVVRLPFHFQHGADEAVRSVRSPRIRPRAGLAVRPAL</sequence>